<dbReference type="SMART" id="SM00499">
    <property type="entry name" value="AAI"/>
    <property type="match status" value="1"/>
</dbReference>
<feature type="signal peptide" evidence="9">
    <location>
        <begin position="1"/>
        <end position="24"/>
    </location>
</feature>
<dbReference type="FunFam" id="1.10.110.10:FF:000001">
    <property type="entry name" value="Bifunctional inhibitor/lipid-transfer protein/seed storage 2S albumin superfamily protein"/>
    <property type="match status" value="1"/>
</dbReference>
<evidence type="ECO:0000256" key="4">
    <source>
        <dbReference type="ARBA" id="ARBA00022729"/>
    </source>
</evidence>
<sequence>MARCFSYAQLSSILVFLMVGFARSDFASDRNECATQLVGLATCLPYVQGESKTPTPDCCSGLKQVVAKSRKCICILVKDRDDPNLGFKINATLALKLPGACSTPLNATECIDLLHLAPNSSDAQIFKQFQSTLEANNTTTNGTKGSPSTSSGSGSGTVVMSTGAAADKGGKRWVVRDMVVGVWTWCLICLVIMGA</sequence>
<dbReference type="Pfam" id="PF14368">
    <property type="entry name" value="LTP_2"/>
    <property type="match status" value="1"/>
</dbReference>
<dbReference type="GO" id="GO:0006869">
    <property type="term" value="P:lipid transport"/>
    <property type="evidence" value="ECO:0007669"/>
    <property type="project" value="InterPro"/>
</dbReference>
<comment type="caution">
    <text evidence="11">The sequence shown here is derived from an EMBL/GenBank/DDBJ whole genome shotgun (WGS) entry which is preliminary data.</text>
</comment>
<evidence type="ECO:0000256" key="9">
    <source>
        <dbReference type="SAM" id="SignalP"/>
    </source>
</evidence>
<evidence type="ECO:0000256" key="1">
    <source>
        <dbReference type="ARBA" id="ARBA00004609"/>
    </source>
</evidence>
<dbReference type="AlphaFoldDB" id="A0A443NGK0"/>
<dbReference type="InterPro" id="IPR000528">
    <property type="entry name" value="Plant_nsLTP"/>
</dbReference>
<dbReference type="PRINTS" id="PR00382">
    <property type="entry name" value="LIPIDTRNSFER"/>
</dbReference>
<evidence type="ECO:0000313" key="12">
    <source>
        <dbReference type="Proteomes" id="UP000283530"/>
    </source>
</evidence>
<keyword evidence="4 9" id="KW-0732">Signal</keyword>
<evidence type="ECO:0000256" key="5">
    <source>
        <dbReference type="ARBA" id="ARBA00023157"/>
    </source>
</evidence>
<keyword evidence="5" id="KW-1015">Disulfide bond</keyword>
<gene>
    <name evidence="11" type="ORF">CKAN_00615700</name>
</gene>
<dbReference type="GO" id="GO:0098552">
    <property type="term" value="C:side of membrane"/>
    <property type="evidence" value="ECO:0007669"/>
    <property type="project" value="UniProtKB-KW"/>
</dbReference>
<dbReference type="GO" id="GO:0008289">
    <property type="term" value="F:lipid binding"/>
    <property type="evidence" value="ECO:0007669"/>
    <property type="project" value="InterPro"/>
</dbReference>
<feature type="domain" description="Bifunctional inhibitor/plant lipid transfer protein/seed storage helical" evidence="10">
    <location>
        <begin position="33"/>
        <end position="110"/>
    </location>
</feature>
<keyword evidence="7" id="KW-0449">Lipoprotein</keyword>
<feature type="chain" id="PRO_5019081571" evidence="9">
    <location>
        <begin position="25"/>
        <end position="195"/>
    </location>
</feature>
<keyword evidence="12" id="KW-1185">Reference proteome</keyword>
<dbReference type="OrthoDB" id="1938537at2759"/>
<comment type="similarity">
    <text evidence="2">Belongs to the plant LTP family.</text>
</comment>
<feature type="region of interest" description="Disordered" evidence="8">
    <location>
        <begin position="137"/>
        <end position="157"/>
    </location>
</feature>
<accession>A0A443NGK0</accession>
<dbReference type="InterPro" id="IPR016140">
    <property type="entry name" value="Bifunc_inhib/LTP/seed_store"/>
</dbReference>
<proteinExistence type="inferred from homology"/>
<dbReference type="STRING" id="337451.A0A443NGK0"/>
<dbReference type="InterPro" id="IPR043325">
    <property type="entry name" value="LTSS"/>
</dbReference>
<name>A0A443NGK0_9MAGN</name>
<comment type="subcellular location">
    <subcellularLocation>
        <location evidence="1">Cell membrane</location>
        <topology evidence="1">Lipid-anchor</topology>
        <topology evidence="1">GPI-anchor</topology>
    </subcellularLocation>
</comment>
<reference evidence="11 12" key="1">
    <citation type="journal article" date="2019" name="Nat. Plants">
        <title>Stout camphor tree genome fills gaps in understanding of flowering plant genome evolution.</title>
        <authorList>
            <person name="Chaw S.M."/>
            <person name="Liu Y.C."/>
            <person name="Wu Y.W."/>
            <person name="Wang H.Y."/>
            <person name="Lin C.I."/>
            <person name="Wu C.S."/>
            <person name="Ke H.M."/>
            <person name="Chang L.Y."/>
            <person name="Hsu C.Y."/>
            <person name="Yang H.T."/>
            <person name="Sudianto E."/>
            <person name="Hsu M.H."/>
            <person name="Wu K.P."/>
            <person name="Wang L.N."/>
            <person name="Leebens-Mack J.H."/>
            <person name="Tsai I.J."/>
        </authorList>
    </citation>
    <scope>NUCLEOTIDE SEQUENCE [LARGE SCALE GENOMIC DNA]</scope>
    <source>
        <strain evidence="12">cv. Chaw 1501</strain>
        <tissue evidence="11">Young leaves</tissue>
    </source>
</reference>
<evidence type="ECO:0000256" key="2">
    <source>
        <dbReference type="ARBA" id="ARBA00009748"/>
    </source>
</evidence>
<keyword evidence="3" id="KW-0472">Membrane</keyword>
<dbReference type="SUPFAM" id="SSF47699">
    <property type="entry name" value="Bifunctional inhibitor/lipid-transfer protein/seed storage 2S albumin"/>
    <property type="match status" value="1"/>
</dbReference>
<evidence type="ECO:0000256" key="3">
    <source>
        <dbReference type="ARBA" id="ARBA00022622"/>
    </source>
</evidence>
<evidence type="ECO:0000256" key="7">
    <source>
        <dbReference type="ARBA" id="ARBA00023288"/>
    </source>
</evidence>
<protein>
    <submittedName>
        <fullName evidence="11">Protein YLS3</fullName>
    </submittedName>
</protein>
<evidence type="ECO:0000256" key="8">
    <source>
        <dbReference type="SAM" id="MobiDB-lite"/>
    </source>
</evidence>
<dbReference type="CDD" id="cd00010">
    <property type="entry name" value="AAI_LTSS"/>
    <property type="match status" value="1"/>
</dbReference>
<dbReference type="PANTHER" id="PTHR33044">
    <property type="entry name" value="BIFUNCTIONAL INHIBITOR/LIPID-TRANSFER PROTEIN/SEED STORAGE 2S ALBUMIN SUPERFAMILY PROTEIN-RELATED"/>
    <property type="match status" value="1"/>
</dbReference>
<feature type="compositionally biased region" description="Low complexity" evidence="8">
    <location>
        <begin position="138"/>
        <end position="157"/>
    </location>
</feature>
<evidence type="ECO:0000256" key="6">
    <source>
        <dbReference type="ARBA" id="ARBA00023180"/>
    </source>
</evidence>
<dbReference type="Proteomes" id="UP000283530">
    <property type="component" value="Unassembled WGS sequence"/>
</dbReference>
<dbReference type="Gene3D" id="1.10.110.10">
    <property type="entry name" value="Plant lipid-transfer and hydrophobic proteins"/>
    <property type="match status" value="1"/>
</dbReference>
<dbReference type="EMBL" id="QPKB01000002">
    <property type="protein sequence ID" value="RWR77660.1"/>
    <property type="molecule type" value="Genomic_DNA"/>
</dbReference>
<organism evidence="11 12">
    <name type="scientific">Cinnamomum micranthum f. kanehirae</name>
    <dbReference type="NCBI Taxonomy" id="337451"/>
    <lineage>
        <taxon>Eukaryota</taxon>
        <taxon>Viridiplantae</taxon>
        <taxon>Streptophyta</taxon>
        <taxon>Embryophyta</taxon>
        <taxon>Tracheophyta</taxon>
        <taxon>Spermatophyta</taxon>
        <taxon>Magnoliopsida</taxon>
        <taxon>Magnoliidae</taxon>
        <taxon>Laurales</taxon>
        <taxon>Lauraceae</taxon>
        <taxon>Cinnamomum</taxon>
    </lineage>
</organism>
<evidence type="ECO:0000259" key="10">
    <source>
        <dbReference type="SMART" id="SM00499"/>
    </source>
</evidence>
<evidence type="ECO:0000313" key="11">
    <source>
        <dbReference type="EMBL" id="RWR77660.1"/>
    </source>
</evidence>
<dbReference type="InterPro" id="IPR036312">
    <property type="entry name" value="Bifun_inhib/LTP/seed_sf"/>
</dbReference>
<dbReference type="GO" id="GO:0005886">
    <property type="term" value="C:plasma membrane"/>
    <property type="evidence" value="ECO:0007669"/>
    <property type="project" value="UniProtKB-SubCell"/>
</dbReference>
<keyword evidence="6" id="KW-0325">Glycoprotein</keyword>
<keyword evidence="3" id="KW-0336">GPI-anchor</keyword>